<dbReference type="InterPro" id="IPR006935">
    <property type="entry name" value="Helicase/UvrB_N"/>
</dbReference>
<dbReference type="SUPFAM" id="SSF52540">
    <property type="entry name" value="P-loop containing nucleoside triphosphate hydrolases"/>
    <property type="match status" value="2"/>
</dbReference>
<name>A0A098S317_9BACT</name>
<dbReference type="Gene3D" id="3.40.50.300">
    <property type="entry name" value="P-loop containing nucleotide triphosphate hydrolases"/>
    <property type="match status" value="2"/>
</dbReference>
<feature type="coiled-coil region" evidence="2">
    <location>
        <begin position="1193"/>
        <end position="1227"/>
    </location>
</feature>
<dbReference type="GO" id="GO:0016787">
    <property type="term" value="F:hydrolase activity"/>
    <property type="evidence" value="ECO:0007669"/>
    <property type="project" value="UniProtKB-KW"/>
</dbReference>
<feature type="domain" description="Helicase C-terminal" evidence="3">
    <location>
        <begin position="854"/>
        <end position="1030"/>
    </location>
</feature>
<dbReference type="GO" id="GO:0003677">
    <property type="term" value="F:DNA binding"/>
    <property type="evidence" value="ECO:0007669"/>
    <property type="project" value="InterPro"/>
</dbReference>
<protein>
    <recommendedName>
        <fullName evidence="3">Helicase C-terminal domain-containing protein</fullName>
    </recommendedName>
</protein>
<dbReference type="EMBL" id="JPOS01000079">
    <property type="protein sequence ID" value="KGE86431.1"/>
    <property type="molecule type" value="Genomic_DNA"/>
</dbReference>
<keyword evidence="1" id="KW-0378">Hydrolase</keyword>
<dbReference type="STRING" id="1524460.IX84_21865"/>
<dbReference type="InterPro" id="IPR027417">
    <property type="entry name" value="P-loop_NTPase"/>
</dbReference>
<dbReference type="Pfam" id="PF00271">
    <property type="entry name" value="Helicase_C"/>
    <property type="match status" value="1"/>
</dbReference>
<reference evidence="4 5" key="1">
    <citation type="journal article" date="2014" name="Int. J. Syst. Evol. Microbiol.">
        <title>Phaeodactylibacter xiamenensis gen. nov., sp. nov., a member of the family Saprospiraceae isolated from the marine alga Phaeodactylum tricornutum.</title>
        <authorList>
            <person name="Chen Z.Jr."/>
            <person name="Lei X."/>
            <person name="Lai Q."/>
            <person name="Li Y."/>
            <person name="Zhang B."/>
            <person name="Zhang J."/>
            <person name="Zhang H."/>
            <person name="Yang L."/>
            <person name="Zheng W."/>
            <person name="Tian Y."/>
            <person name="Yu Z."/>
            <person name="Xu H.Jr."/>
            <person name="Zheng T."/>
        </authorList>
    </citation>
    <scope>NUCLEOTIDE SEQUENCE [LARGE SCALE GENOMIC DNA]</scope>
    <source>
        <strain evidence="4 5">KD52</strain>
    </source>
</reference>
<dbReference type="Pfam" id="PF04851">
    <property type="entry name" value="ResIII"/>
    <property type="match status" value="1"/>
</dbReference>
<comment type="caution">
    <text evidence="4">The sequence shown here is derived from an EMBL/GenBank/DDBJ whole genome shotgun (WGS) entry which is preliminary data.</text>
</comment>
<dbReference type="OrthoDB" id="9815272at2"/>
<evidence type="ECO:0000256" key="1">
    <source>
        <dbReference type="ARBA" id="ARBA00022801"/>
    </source>
</evidence>
<dbReference type="Proteomes" id="UP000029736">
    <property type="component" value="Unassembled WGS sequence"/>
</dbReference>
<gene>
    <name evidence="4" type="ORF">IX84_21865</name>
</gene>
<dbReference type="SMART" id="SM00490">
    <property type="entry name" value="HELICc"/>
    <property type="match status" value="1"/>
</dbReference>
<evidence type="ECO:0000313" key="5">
    <source>
        <dbReference type="Proteomes" id="UP000029736"/>
    </source>
</evidence>
<dbReference type="GO" id="GO:0005524">
    <property type="term" value="F:ATP binding"/>
    <property type="evidence" value="ECO:0007669"/>
    <property type="project" value="InterPro"/>
</dbReference>
<evidence type="ECO:0000313" key="4">
    <source>
        <dbReference type="EMBL" id="KGE86431.1"/>
    </source>
</evidence>
<accession>A0A098S317</accession>
<organism evidence="4 5">
    <name type="scientific">Phaeodactylibacter xiamenensis</name>
    <dbReference type="NCBI Taxonomy" id="1524460"/>
    <lineage>
        <taxon>Bacteria</taxon>
        <taxon>Pseudomonadati</taxon>
        <taxon>Bacteroidota</taxon>
        <taxon>Saprospiria</taxon>
        <taxon>Saprospirales</taxon>
        <taxon>Haliscomenobacteraceae</taxon>
        <taxon>Phaeodactylibacter</taxon>
    </lineage>
</organism>
<dbReference type="InterPro" id="IPR001650">
    <property type="entry name" value="Helicase_C-like"/>
</dbReference>
<keyword evidence="5" id="KW-1185">Reference proteome</keyword>
<evidence type="ECO:0000256" key="2">
    <source>
        <dbReference type="SAM" id="Coils"/>
    </source>
</evidence>
<keyword evidence="2" id="KW-0175">Coiled coil</keyword>
<dbReference type="PROSITE" id="PS51194">
    <property type="entry name" value="HELICASE_CTER"/>
    <property type="match status" value="1"/>
</dbReference>
<proteinExistence type="predicted"/>
<dbReference type="PANTHER" id="PTHR45766">
    <property type="entry name" value="DNA ANNEALING HELICASE AND ENDONUCLEASE ZRANB3 FAMILY MEMBER"/>
    <property type="match status" value="1"/>
</dbReference>
<evidence type="ECO:0000259" key="3">
    <source>
        <dbReference type="PROSITE" id="PS51194"/>
    </source>
</evidence>
<dbReference type="PANTHER" id="PTHR45766:SF6">
    <property type="entry name" value="SWI_SNF-RELATED MATRIX-ASSOCIATED ACTIN-DEPENDENT REGULATOR OF CHROMATIN SUBFAMILY A-LIKE PROTEIN 1"/>
    <property type="match status" value="1"/>
</dbReference>
<sequence>MIEAIINDNWYVQNPEKVLGTPYQATGRFSDNVTKYRGTMEDVMRIPGVAYEAANMLSPHISSEHSDTFAKDIHIPQQRNIKRALKKAKKEKSARGQAKAGELDLITFDEIDQQYNKHLTDAQKEVFVWYQTKVLGRAMKGGWKKYYNPAALSKKVVPLEWAKQELVYWFGDGFLPAFIYMSGNIAERREMLGQDQPKIESMKDGKAIFEQQSAALDQVWNRVALRRKRLNAERVEDRLIIKPVSNLAKKYTIRHLKGEVRLKAKIRQNGQIDYARTLQRGMRQELKAPISLQGAFVLWMSENARELGIRRGLTWRSIKELYLESRKRGKKEDVQEFKRNKSAAQQEGIRLFSDFLAKAITDEDREAIERIWNERYNSEVPVDLDQVPIGFTMARIYNGMEMDIRPEKREAVAFAQVRGAGCLAYGVGLGKTWCAIFIAAQFLENGWCKRPFFVLPNQVYKQFMGECKGILPHIPQNDLYNLSEDYLENIPEEGPMPEGSITFLTYQGFKRVGLDDMQELNFFGELMPILEQEDNLATGKAASKAYERLKNKVGGLIGVSQMGARANIDRMGLDMMVVDEAHSAKKIFTTVKAEEEENLDNEKRIKRYDISSGEPSAMGLKTFMVAQYVQRVNPTGNVLLLTATPFTNSPMEIYSMISLVGLRYLQELQLKNLKQFFDQFVNTSNELVFTIALNPEFKDVFVGFSNLDALQSIIRRFFLYKQSTKNLKRPNKIVLPLRRKVVNGMEIRLGGNETIETVLPFNAYQKERMDSILAYAAGQISVNEACQNAKVDSDDNGGGVRMLRAAGMARKVAFSPYILECDEETKNPGSPKAFIESSAKLEFITGCIRSVKAYHEQQGSPMSGQIIYSNMGVEFFPLLRDYLIEKVGFQPHEVGIIVSESRMKKMGFKDKQTVQNAFLGRRFNPVTRDYEDIPHEFRCKVLIGSATIREGINLQRYASCLYILELPWNPTDVNQLEGRLWRQGNIHRSVRIVNPLMEDSMDIFMFQKLEEKTARINAIWDFDNNQSTLDTRDFDPAELKYVLIKDPFRIAELEAKERSLELEDEIVAIDSQLNTLQGLRNDRYQAFNRLEEIVEAVSYYRGLPEGAAQDPDEMRRQVSYILRSKKLKDGRLVETLREEVERGYKVSHYYRNPYEDAWIKPAGITPPYWYSNWKKSVAKYNRAVVEILKPKGLDDSEEAIKQAVEQLQAEKEQKRKEKEGLLKAERLQERAEEIRLKKEAEGIAAASIDARVAQFAQLNYMLDGLRVEEPQESIAGEAEDALYRAGETVGYAGKKARVEKAYRGSNGKFYYLVKQSSYVELALEAELSPNNATQQKRMQARQMGSVQKELPQRANTKTKILLAKARKRKKLKLLQLAA</sequence>
<dbReference type="RefSeq" id="WP_044225277.1">
    <property type="nucleotide sequence ID" value="NZ_JBKAGJ010000054.1"/>
</dbReference>